<accession>A0A226I5H9</accession>
<gene>
    <name evidence="4" type="ORF">B0A75_05715</name>
</gene>
<feature type="chain" id="PRO_5012714263" description="Outer membrane protein beta-barrel domain-containing protein" evidence="2">
    <location>
        <begin position="20"/>
        <end position="204"/>
    </location>
</feature>
<dbReference type="InterPro" id="IPR011250">
    <property type="entry name" value="OMP/PagP_B-barrel"/>
</dbReference>
<dbReference type="AlphaFoldDB" id="A0A226I5H9"/>
<keyword evidence="5" id="KW-1185">Reference proteome</keyword>
<dbReference type="EMBL" id="MUHA01000007">
    <property type="protein sequence ID" value="OXB01061.1"/>
    <property type="molecule type" value="Genomic_DNA"/>
</dbReference>
<name>A0A226I5H9_9FLAO</name>
<feature type="signal peptide" evidence="2">
    <location>
        <begin position="1"/>
        <end position="19"/>
    </location>
</feature>
<proteinExistence type="predicted"/>
<protein>
    <recommendedName>
        <fullName evidence="3">Outer membrane protein beta-barrel domain-containing protein</fullName>
    </recommendedName>
</protein>
<evidence type="ECO:0000256" key="1">
    <source>
        <dbReference type="ARBA" id="ARBA00022729"/>
    </source>
</evidence>
<keyword evidence="1 2" id="KW-0732">Signal</keyword>
<evidence type="ECO:0000313" key="4">
    <source>
        <dbReference type="EMBL" id="OXB01061.1"/>
    </source>
</evidence>
<evidence type="ECO:0000313" key="5">
    <source>
        <dbReference type="Proteomes" id="UP000198336"/>
    </source>
</evidence>
<reference evidence="4 5" key="1">
    <citation type="submission" date="2016-11" db="EMBL/GenBank/DDBJ databases">
        <title>Whole genomes of Flavobacteriaceae.</title>
        <authorList>
            <person name="Stine C."/>
            <person name="Li C."/>
            <person name="Tadesse D."/>
        </authorList>
    </citation>
    <scope>NUCLEOTIDE SEQUENCE [LARGE SCALE GENOMIC DNA]</scope>
    <source>
        <strain evidence="4 5">CCUG 59446</strain>
    </source>
</reference>
<evidence type="ECO:0000259" key="3">
    <source>
        <dbReference type="Pfam" id="PF13505"/>
    </source>
</evidence>
<feature type="domain" description="Outer membrane protein beta-barrel" evidence="3">
    <location>
        <begin position="8"/>
        <end position="186"/>
    </location>
</feature>
<dbReference type="Pfam" id="PF13505">
    <property type="entry name" value="OMP_b-brl"/>
    <property type="match status" value="1"/>
</dbReference>
<dbReference type="SUPFAM" id="SSF56925">
    <property type="entry name" value="OMPA-like"/>
    <property type="match status" value="1"/>
</dbReference>
<comment type="caution">
    <text evidence="4">The sequence shown here is derived from an EMBL/GenBank/DDBJ whole genome shotgun (WGS) entry which is preliminary data.</text>
</comment>
<evidence type="ECO:0000256" key="2">
    <source>
        <dbReference type="SAM" id="SignalP"/>
    </source>
</evidence>
<dbReference type="Gene3D" id="2.40.160.20">
    <property type="match status" value="1"/>
</dbReference>
<dbReference type="Proteomes" id="UP000198336">
    <property type="component" value="Unassembled WGS sequence"/>
</dbReference>
<dbReference type="InterPro" id="IPR027385">
    <property type="entry name" value="Beta-barrel_OMP"/>
</dbReference>
<dbReference type="RefSeq" id="WP_089053337.1">
    <property type="nucleotide sequence ID" value="NZ_MUHA01000007.1"/>
</dbReference>
<organism evidence="4 5">
    <name type="scientific">Flavobacterium oncorhynchi</name>
    <dbReference type="NCBI Taxonomy" id="728056"/>
    <lineage>
        <taxon>Bacteria</taxon>
        <taxon>Pseudomonadati</taxon>
        <taxon>Bacteroidota</taxon>
        <taxon>Flavobacteriia</taxon>
        <taxon>Flavobacteriales</taxon>
        <taxon>Flavobacteriaceae</taxon>
        <taxon>Flavobacterium</taxon>
    </lineage>
</organism>
<sequence length="204" mass="22789">MKTKFFIILSMLTFSFVNAQQEEVESEMKTAKGITFAHGDMFVEGSIQISTGGDQDYYAFNPKFGYFLNNKFAVGGQLNYSSNKFESTNTKTNIFGIGGFARYYVLELDKKRFKAYSEAGLGYGRNKVETSAGSDDSNSLTANINVGLNYFLTKNIAVTFTLANILSYNSVSPENGPSSDTFQLNINLFENIFDQPKFGLLYKF</sequence>